<dbReference type="InterPro" id="IPR001387">
    <property type="entry name" value="Cro/C1-type_HTH"/>
</dbReference>
<dbReference type="NCBIfam" id="TIGR02607">
    <property type="entry name" value="antidote_HigA"/>
    <property type="match status" value="1"/>
</dbReference>
<dbReference type="Pfam" id="PF01381">
    <property type="entry name" value="HTH_3"/>
    <property type="match status" value="1"/>
</dbReference>
<evidence type="ECO:0000259" key="2">
    <source>
        <dbReference type="PROSITE" id="PS50943"/>
    </source>
</evidence>
<dbReference type="Gene3D" id="1.10.260.40">
    <property type="entry name" value="lambda repressor-like DNA-binding domains"/>
    <property type="match status" value="1"/>
</dbReference>
<dbReference type="InterPro" id="IPR010982">
    <property type="entry name" value="Lambda_DNA-bd_dom_sf"/>
</dbReference>
<keyword evidence="1" id="KW-0238">DNA-binding</keyword>
<dbReference type="PANTHER" id="PTHR36924:SF1">
    <property type="entry name" value="ANTITOXIN HIGA-1"/>
    <property type="match status" value="1"/>
</dbReference>
<comment type="caution">
    <text evidence="3">The sequence shown here is derived from an EMBL/GenBank/DDBJ whole genome shotgun (WGS) entry which is preliminary data.</text>
</comment>
<name>A0ABR7E2V4_9BACT</name>
<gene>
    <name evidence="3" type="ORF">H8S77_14520</name>
</gene>
<accession>A0ABR7E2V4</accession>
<proteinExistence type="predicted"/>
<dbReference type="EMBL" id="JACOOI010000015">
    <property type="protein sequence ID" value="MBC5644095.1"/>
    <property type="molecule type" value="Genomic_DNA"/>
</dbReference>
<organism evidence="3 4">
    <name type="scientific">Parabacteroides segnis</name>
    <dbReference type="NCBI Taxonomy" id="2763058"/>
    <lineage>
        <taxon>Bacteria</taxon>
        <taxon>Pseudomonadati</taxon>
        <taxon>Bacteroidota</taxon>
        <taxon>Bacteroidia</taxon>
        <taxon>Bacteroidales</taxon>
        <taxon>Tannerellaceae</taxon>
        <taxon>Parabacteroides</taxon>
    </lineage>
</organism>
<dbReference type="InterPro" id="IPR013430">
    <property type="entry name" value="Toxin_antidote_HigA"/>
</dbReference>
<dbReference type="PANTHER" id="PTHR36924">
    <property type="entry name" value="ANTITOXIN HIGA-1"/>
    <property type="match status" value="1"/>
</dbReference>
<sequence length="103" mass="11788">MATVKFGYTPTHPGEVLKDEIEYRKISQRQLAQQIGIPYKALNDLLNGRRSLTTATAMMLEAALDIPADSLMRLQLKYNMQQASNDQTFMERLNQIRKFVALL</sequence>
<reference evidence="3 4" key="1">
    <citation type="submission" date="2020-08" db="EMBL/GenBank/DDBJ databases">
        <title>Genome public.</title>
        <authorList>
            <person name="Liu C."/>
            <person name="Sun Q."/>
        </authorList>
    </citation>
    <scope>NUCLEOTIDE SEQUENCE [LARGE SCALE GENOMIC DNA]</scope>
    <source>
        <strain evidence="3 4">BX2</strain>
    </source>
</reference>
<dbReference type="Proteomes" id="UP000644010">
    <property type="component" value="Unassembled WGS sequence"/>
</dbReference>
<evidence type="ECO:0000313" key="4">
    <source>
        <dbReference type="Proteomes" id="UP000644010"/>
    </source>
</evidence>
<dbReference type="SMART" id="SM00530">
    <property type="entry name" value="HTH_XRE"/>
    <property type="match status" value="1"/>
</dbReference>
<protein>
    <submittedName>
        <fullName evidence="3">HigA family addiction module antidote protein</fullName>
    </submittedName>
</protein>
<dbReference type="PROSITE" id="PS50943">
    <property type="entry name" value="HTH_CROC1"/>
    <property type="match status" value="1"/>
</dbReference>
<evidence type="ECO:0000313" key="3">
    <source>
        <dbReference type="EMBL" id="MBC5644095.1"/>
    </source>
</evidence>
<evidence type="ECO:0000256" key="1">
    <source>
        <dbReference type="ARBA" id="ARBA00023125"/>
    </source>
</evidence>
<dbReference type="RefSeq" id="WP_186960030.1">
    <property type="nucleotide sequence ID" value="NZ_JACOOI010000015.1"/>
</dbReference>
<keyword evidence="4" id="KW-1185">Reference proteome</keyword>
<feature type="domain" description="HTH cro/C1-type" evidence="2">
    <location>
        <begin position="17"/>
        <end position="71"/>
    </location>
</feature>
<dbReference type="SUPFAM" id="SSF47413">
    <property type="entry name" value="lambda repressor-like DNA-binding domains"/>
    <property type="match status" value="1"/>
</dbReference>
<dbReference type="CDD" id="cd00093">
    <property type="entry name" value="HTH_XRE"/>
    <property type="match status" value="1"/>
</dbReference>